<evidence type="ECO:0000256" key="1">
    <source>
        <dbReference type="SAM" id="MobiDB-lite"/>
    </source>
</evidence>
<evidence type="ECO:0000313" key="4">
    <source>
        <dbReference type="EnsemblMetazoa" id="ASIC007037-PA"/>
    </source>
</evidence>
<keyword evidence="2" id="KW-0472">Membrane</keyword>
<dbReference type="EMBL" id="ATLV01014806">
    <property type="status" value="NOT_ANNOTATED_CDS"/>
    <property type="molecule type" value="Genomic_DNA"/>
</dbReference>
<sequence length="231" mass="25618">MGGGVVSFRKRSDYGSQEELEPLNNLNINNTTEGVFDTSRCWNTVKCLFNGVICSHKFKNVQVEMLYQRYFLRMNQSNAVHIVWLLLGLIFILALIHLVFTFILQQSLESCYEPPLDGAHAGQDQLNVTALTALTFGNESTAGYEGPLGWNSSAEIEPPDPTDETGGGATNHRRQRQRNEQDDPGGTRGGEDGEFPRAGRSHRSVGSGGGTWQVVAGSRVRRWTRGHSHNR</sequence>
<evidence type="ECO:0000256" key="2">
    <source>
        <dbReference type="SAM" id="Phobius"/>
    </source>
</evidence>
<dbReference type="EMBL" id="KE524989">
    <property type="protein sequence ID" value="KFB39588.1"/>
    <property type="molecule type" value="Genomic_DNA"/>
</dbReference>
<name>A0A084VNP4_ANOSI</name>
<protein>
    <submittedName>
        <fullName evidence="3">AGAP002998-PA-like protein</fullName>
    </submittedName>
</protein>
<reference evidence="4" key="2">
    <citation type="submission" date="2020-05" db="UniProtKB">
        <authorList>
            <consortium name="EnsemblMetazoa"/>
        </authorList>
    </citation>
    <scope>IDENTIFICATION</scope>
</reference>
<dbReference type="EMBL" id="ATLV01014804">
    <property type="status" value="NOT_ANNOTATED_CDS"/>
    <property type="molecule type" value="Genomic_DNA"/>
</dbReference>
<reference evidence="3 5" key="1">
    <citation type="journal article" date="2014" name="BMC Genomics">
        <title>Genome sequence of Anopheles sinensis provides insight into genetics basis of mosquito competence for malaria parasites.</title>
        <authorList>
            <person name="Zhou D."/>
            <person name="Zhang D."/>
            <person name="Ding G."/>
            <person name="Shi L."/>
            <person name="Hou Q."/>
            <person name="Ye Y."/>
            <person name="Xu Y."/>
            <person name="Zhou H."/>
            <person name="Xiong C."/>
            <person name="Li S."/>
            <person name="Yu J."/>
            <person name="Hong S."/>
            <person name="Yu X."/>
            <person name="Zou P."/>
            <person name="Chen C."/>
            <person name="Chang X."/>
            <person name="Wang W."/>
            <person name="Lv Y."/>
            <person name="Sun Y."/>
            <person name="Ma L."/>
            <person name="Shen B."/>
            <person name="Zhu C."/>
        </authorList>
    </citation>
    <scope>NUCLEOTIDE SEQUENCE [LARGE SCALE GENOMIC DNA]</scope>
</reference>
<dbReference type="VEuPathDB" id="VectorBase:ASIC007037"/>
<feature type="compositionally biased region" description="Basic residues" evidence="1">
    <location>
        <begin position="219"/>
        <end position="231"/>
    </location>
</feature>
<gene>
    <name evidence="3" type="ORF">ZHAS_00007037</name>
</gene>
<dbReference type="OrthoDB" id="2107370at2759"/>
<dbReference type="VEuPathDB" id="VectorBase:ASIS023721"/>
<proteinExistence type="predicted"/>
<evidence type="ECO:0000313" key="3">
    <source>
        <dbReference type="EMBL" id="KFB39588.1"/>
    </source>
</evidence>
<evidence type="ECO:0000313" key="5">
    <source>
        <dbReference type="Proteomes" id="UP000030765"/>
    </source>
</evidence>
<keyword evidence="2" id="KW-0812">Transmembrane</keyword>
<dbReference type="STRING" id="74873.A0A084VNP4"/>
<keyword evidence="5" id="KW-1185">Reference proteome</keyword>
<dbReference type="EMBL" id="ATLV01014805">
    <property type="status" value="NOT_ANNOTATED_CDS"/>
    <property type="molecule type" value="Genomic_DNA"/>
</dbReference>
<dbReference type="EMBL" id="ATLV01014802">
    <property type="status" value="NOT_ANNOTATED_CDS"/>
    <property type="molecule type" value="Genomic_DNA"/>
</dbReference>
<keyword evidence="2" id="KW-1133">Transmembrane helix</keyword>
<dbReference type="Proteomes" id="UP000030765">
    <property type="component" value="Unassembled WGS sequence"/>
</dbReference>
<organism evidence="3">
    <name type="scientific">Anopheles sinensis</name>
    <name type="common">Mosquito</name>
    <dbReference type="NCBI Taxonomy" id="74873"/>
    <lineage>
        <taxon>Eukaryota</taxon>
        <taxon>Metazoa</taxon>
        <taxon>Ecdysozoa</taxon>
        <taxon>Arthropoda</taxon>
        <taxon>Hexapoda</taxon>
        <taxon>Insecta</taxon>
        <taxon>Pterygota</taxon>
        <taxon>Neoptera</taxon>
        <taxon>Endopterygota</taxon>
        <taxon>Diptera</taxon>
        <taxon>Nematocera</taxon>
        <taxon>Culicoidea</taxon>
        <taxon>Culicidae</taxon>
        <taxon>Anophelinae</taxon>
        <taxon>Anopheles</taxon>
    </lineage>
</organism>
<dbReference type="EnsemblMetazoa" id="ASIC007037-RA">
    <property type="protein sequence ID" value="ASIC007037-PA"/>
    <property type="gene ID" value="ASIC007037"/>
</dbReference>
<dbReference type="EMBL" id="ATLV01014803">
    <property type="status" value="NOT_ANNOTATED_CDS"/>
    <property type="molecule type" value="Genomic_DNA"/>
</dbReference>
<dbReference type="AlphaFoldDB" id="A0A084VNP4"/>
<accession>A0A084VNP4</accession>
<feature type="transmembrane region" description="Helical" evidence="2">
    <location>
        <begin position="82"/>
        <end position="104"/>
    </location>
</feature>
<feature type="region of interest" description="Disordered" evidence="1">
    <location>
        <begin position="147"/>
        <end position="231"/>
    </location>
</feature>